<dbReference type="InterPro" id="IPR012677">
    <property type="entry name" value="Nucleotide-bd_a/b_plait_sf"/>
</dbReference>
<sequence length="100" mass="11439">MRDAIKEMNDHGQKNIGFQCFVHGLDCDTDAKCLPSEFSVFGEIIYDHETVISKGFGFVTYKDETSMRDVIMLMDGDEIDGCYINVEEARRRNGFFHSSL</sequence>
<gene>
    <name evidence="4" type="ORF">ANE_LOCUS18920</name>
</gene>
<dbReference type="SUPFAM" id="SSF54928">
    <property type="entry name" value="RNA-binding domain, RBD"/>
    <property type="match status" value="1"/>
</dbReference>
<organism evidence="4 5">
    <name type="scientific">Arabis nemorensis</name>
    <dbReference type="NCBI Taxonomy" id="586526"/>
    <lineage>
        <taxon>Eukaryota</taxon>
        <taxon>Viridiplantae</taxon>
        <taxon>Streptophyta</taxon>
        <taxon>Embryophyta</taxon>
        <taxon>Tracheophyta</taxon>
        <taxon>Spermatophyta</taxon>
        <taxon>Magnoliopsida</taxon>
        <taxon>eudicotyledons</taxon>
        <taxon>Gunneridae</taxon>
        <taxon>Pentapetalae</taxon>
        <taxon>rosids</taxon>
        <taxon>malvids</taxon>
        <taxon>Brassicales</taxon>
        <taxon>Brassicaceae</taxon>
        <taxon>Arabideae</taxon>
        <taxon>Arabis</taxon>
    </lineage>
</organism>
<dbReference type="EMBL" id="CABITT030000006">
    <property type="protein sequence ID" value="VVB08476.1"/>
    <property type="molecule type" value="Genomic_DNA"/>
</dbReference>
<dbReference type="InterPro" id="IPR000504">
    <property type="entry name" value="RRM_dom"/>
</dbReference>
<proteinExistence type="predicted"/>
<dbReference type="PANTHER" id="PTHR48024:SF34">
    <property type="entry name" value="GLYCINE-RICH RNA-BINDING PROTEIN 8-RELATED"/>
    <property type="match status" value="1"/>
</dbReference>
<dbReference type="Proteomes" id="UP000489600">
    <property type="component" value="Unassembled WGS sequence"/>
</dbReference>
<evidence type="ECO:0000256" key="2">
    <source>
        <dbReference type="PROSITE-ProRule" id="PRU00176"/>
    </source>
</evidence>
<evidence type="ECO:0000259" key="3">
    <source>
        <dbReference type="PROSITE" id="PS50102"/>
    </source>
</evidence>
<dbReference type="GO" id="GO:1990428">
    <property type="term" value="P:miRNA transport"/>
    <property type="evidence" value="ECO:0007669"/>
    <property type="project" value="TreeGrafter"/>
</dbReference>
<feature type="domain" description="RRM" evidence="3">
    <location>
        <begin position="18"/>
        <end position="91"/>
    </location>
</feature>
<dbReference type="PANTHER" id="PTHR48024">
    <property type="entry name" value="GEO13361P1-RELATED"/>
    <property type="match status" value="1"/>
</dbReference>
<accession>A0A565C4A1</accession>
<dbReference type="Gene3D" id="3.30.70.330">
    <property type="match status" value="1"/>
</dbReference>
<keyword evidence="1 2" id="KW-0694">RNA-binding</keyword>
<dbReference type="InterPro" id="IPR050886">
    <property type="entry name" value="RNA-binding_reg"/>
</dbReference>
<dbReference type="PROSITE" id="PS50102">
    <property type="entry name" value="RRM"/>
    <property type="match status" value="1"/>
</dbReference>
<evidence type="ECO:0000256" key="1">
    <source>
        <dbReference type="ARBA" id="ARBA00022884"/>
    </source>
</evidence>
<name>A0A565C4A1_9BRAS</name>
<dbReference type="InterPro" id="IPR035979">
    <property type="entry name" value="RBD_domain_sf"/>
</dbReference>
<reference evidence="4" key="1">
    <citation type="submission" date="2019-07" db="EMBL/GenBank/DDBJ databases">
        <authorList>
            <person name="Dittberner H."/>
        </authorList>
    </citation>
    <scope>NUCLEOTIDE SEQUENCE [LARGE SCALE GENOMIC DNA]</scope>
</reference>
<dbReference type="AlphaFoldDB" id="A0A565C4A1"/>
<dbReference type="SMART" id="SM00360">
    <property type="entry name" value="RRM"/>
    <property type="match status" value="1"/>
</dbReference>
<dbReference type="GO" id="GO:0003723">
    <property type="term" value="F:RNA binding"/>
    <property type="evidence" value="ECO:0007669"/>
    <property type="project" value="UniProtKB-UniRule"/>
</dbReference>
<dbReference type="OrthoDB" id="1113375at2759"/>
<protein>
    <recommendedName>
        <fullName evidence="3">RRM domain-containing protein</fullName>
    </recommendedName>
</protein>
<comment type="caution">
    <text evidence="4">The sequence shown here is derived from an EMBL/GenBank/DDBJ whole genome shotgun (WGS) entry which is preliminary data.</text>
</comment>
<evidence type="ECO:0000313" key="4">
    <source>
        <dbReference type="EMBL" id="VVB08476.1"/>
    </source>
</evidence>
<keyword evidence="5" id="KW-1185">Reference proteome</keyword>
<dbReference type="Pfam" id="PF00076">
    <property type="entry name" value="RRM_1"/>
    <property type="match status" value="1"/>
</dbReference>
<evidence type="ECO:0000313" key="5">
    <source>
        <dbReference type="Proteomes" id="UP000489600"/>
    </source>
</evidence>